<dbReference type="OrthoDB" id="8954226at2759"/>
<name>A0A3S2MHU7_ORYJA</name>
<dbReference type="Proteomes" id="UP000283210">
    <property type="component" value="Chromosome 19"/>
</dbReference>
<evidence type="ECO:0000313" key="1">
    <source>
        <dbReference type="EMBL" id="RVE59428.1"/>
    </source>
</evidence>
<keyword evidence="2" id="KW-1185">Reference proteome</keyword>
<gene>
    <name evidence="1" type="ORF">OJAV_G00188390</name>
</gene>
<proteinExistence type="predicted"/>
<protein>
    <submittedName>
        <fullName evidence="1">Uncharacterized protein</fullName>
    </submittedName>
</protein>
<dbReference type="SUPFAM" id="SSF50978">
    <property type="entry name" value="WD40 repeat-like"/>
    <property type="match status" value="1"/>
</dbReference>
<organism evidence="1 2">
    <name type="scientific">Oryzias javanicus</name>
    <name type="common">Javanese ricefish</name>
    <name type="synonym">Aplocheilus javanicus</name>
    <dbReference type="NCBI Taxonomy" id="123683"/>
    <lineage>
        <taxon>Eukaryota</taxon>
        <taxon>Metazoa</taxon>
        <taxon>Chordata</taxon>
        <taxon>Craniata</taxon>
        <taxon>Vertebrata</taxon>
        <taxon>Euteleostomi</taxon>
        <taxon>Actinopterygii</taxon>
        <taxon>Neopterygii</taxon>
        <taxon>Teleostei</taxon>
        <taxon>Neoteleostei</taxon>
        <taxon>Acanthomorphata</taxon>
        <taxon>Ovalentaria</taxon>
        <taxon>Atherinomorphae</taxon>
        <taxon>Beloniformes</taxon>
        <taxon>Adrianichthyidae</taxon>
        <taxon>Oryziinae</taxon>
        <taxon>Oryzias</taxon>
    </lineage>
</organism>
<dbReference type="AlphaFoldDB" id="A0A3S2MHU7"/>
<dbReference type="EMBL" id="CM012455">
    <property type="protein sequence ID" value="RVE59428.1"/>
    <property type="molecule type" value="Genomic_DNA"/>
</dbReference>
<accession>A0A3S2MHU7</accession>
<reference evidence="1 2" key="1">
    <citation type="submission" date="2018-11" db="EMBL/GenBank/DDBJ databases">
        <authorList>
            <person name="Lopez-Roques C."/>
            <person name="Donnadieu C."/>
            <person name="Bouchez O."/>
            <person name="Klopp C."/>
            <person name="Cabau C."/>
            <person name="Zahm M."/>
        </authorList>
    </citation>
    <scope>NUCLEOTIDE SEQUENCE [LARGE SCALE GENOMIC DNA]</scope>
    <source>
        <strain evidence="1">RS831</strain>
        <tissue evidence="1">Whole body</tissue>
    </source>
</reference>
<sequence length="131" mass="14712">MKLNVSTVKSIREKLLVAGLLFLQRQARSEEFKTRVALVSSQAGCVRFRSITGQNDIYGKFDAPEQLGQRVLRLSSDQNKNSILVSGDTTGCLQIWDISSFALELQHERQMTVLLDSGQQTASKWVILGRR</sequence>
<reference evidence="1 2" key="2">
    <citation type="submission" date="2019-01" db="EMBL/GenBank/DDBJ databases">
        <title>A chromosome length genome reference of the Java medaka (oryzias javanicus).</title>
        <authorList>
            <person name="Herpin A."/>
            <person name="Takehana Y."/>
            <person name="Naruse K."/>
            <person name="Ansai S."/>
            <person name="Kawaguchi M."/>
        </authorList>
    </citation>
    <scope>NUCLEOTIDE SEQUENCE [LARGE SCALE GENOMIC DNA]</scope>
    <source>
        <strain evidence="1">RS831</strain>
        <tissue evidence="1">Whole body</tissue>
    </source>
</reference>
<evidence type="ECO:0000313" key="2">
    <source>
        <dbReference type="Proteomes" id="UP000283210"/>
    </source>
</evidence>
<dbReference type="InterPro" id="IPR036322">
    <property type="entry name" value="WD40_repeat_dom_sf"/>
</dbReference>